<comment type="caution">
    <text evidence="1">The sequence shown here is derived from an EMBL/GenBank/DDBJ whole genome shotgun (WGS) entry which is preliminary data.</text>
</comment>
<accession>A0A512DLP7</accession>
<gene>
    <name evidence="1" type="ORF">SAE02_15490</name>
</gene>
<name>A0A512DLP7_9PROT</name>
<sequence>MQELAVTGGSKTVGYDGVIYLDQVKAARRQQAANLGRNRDIMSEEHETVSDEVNFNLAIAQVWHLIVADRLKQCPDDLRRTVEFCQACREACDLTDIEAMERARDELVEMRRERALGGGSE</sequence>
<organism evidence="1 2">
    <name type="scientific">Skermanella aerolata</name>
    <dbReference type="NCBI Taxonomy" id="393310"/>
    <lineage>
        <taxon>Bacteria</taxon>
        <taxon>Pseudomonadati</taxon>
        <taxon>Pseudomonadota</taxon>
        <taxon>Alphaproteobacteria</taxon>
        <taxon>Rhodospirillales</taxon>
        <taxon>Azospirillaceae</taxon>
        <taxon>Skermanella</taxon>
    </lineage>
</organism>
<keyword evidence="2" id="KW-1185">Reference proteome</keyword>
<dbReference type="AlphaFoldDB" id="A0A512DLP7"/>
<reference evidence="1 2" key="1">
    <citation type="submission" date="2019-07" db="EMBL/GenBank/DDBJ databases">
        <title>Whole genome shotgun sequence of Skermanella aerolata NBRC 106429.</title>
        <authorList>
            <person name="Hosoyama A."/>
            <person name="Uohara A."/>
            <person name="Ohji S."/>
            <person name="Ichikawa N."/>
        </authorList>
    </citation>
    <scope>NUCLEOTIDE SEQUENCE [LARGE SCALE GENOMIC DNA]</scope>
    <source>
        <strain evidence="1 2">NBRC 106429</strain>
    </source>
</reference>
<dbReference type="Proteomes" id="UP000321523">
    <property type="component" value="Unassembled WGS sequence"/>
</dbReference>
<protein>
    <submittedName>
        <fullName evidence="1">Uncharacterized protein</fullName>
    </submittedName>
</protein>
<evidence type="ECO:0000313" key="1">
    <source>
        <dbReference type="EMBL" id="GEO37401.1"/>
    </source>
</evidence>
<dbReference type="EMBL" id="BJYZ01000006">
    <property type="protein sequence ID" value="GEO37401.1"/>
    <property type="molecule type" value="Genomic_DNA"/>
</dbReference>
<evidence type="ECO:0000313" key="2">
    <source>
        <dbReference type="Proteomes" id="UP000321523"/>
    </source>
</evidence>
<proteinExistence type="predicted"/>